<reference evidence="5 6" key="1">
    <citation type="submission" date="2012-08" db="EMBL/GenBank/DDBJ databases">
        <title>The Genome Sequence of Barnesiella intestinihominis YIT 11860.</title>
        <authorList>
            <consortium name="The Broad Institute Genome Sequencing Platform"/>
            <person name="Earl A."/>
            <person name="Ward D."/>
            <person name="Feldgarden M."/>
            <person name="Gevers D."/>
            <person name="Morotomi M."/>
            <person name="Walker B."/>
            <person name="Young S.K."/>
            <person name="Zeng Q."/>
            <person name="Gargeya S."/>
            <person name="Fitzgerald M."/>
            <person name="Haas B."/>
            <person name="Abouelleil A."/>
            <person name="Alvarado L."/>
            <person name="Arachchi H.M."/>
            <person name="Berlin A.M."/>
            <person name="Chapman S.B."/>
            <person name="Goldberg J."/>
            <person name="Griggs A."/>
            <person name="Gujja S."/>
            <person name="Hansen M."/>
            <person name="Howarth C."/>
            <person name="Imamovic A."/>
            <person name="Larimer J."/>
            <person name="McCowen C."/>
            <person name="Montmayeur A."/>
            <person name="Murphy C."/>
            <person name="Neiman D."/>
            <person name="Pearson M."/>
            <person name="Priest M."/>
            <person name="Roberts A."/>
            <person name="Saif S."/>
            <person name="Shea T."/>
            <person name="Sisk P."/>
            <person name="Sykes S."/>
            <person name="Wortman J."/>
            <person name="Nusbaum C."/>
            <person name="Birren B."/>
        </authorList>
    </citation>
    <scope>NUCLEOTIDE SEQUENCE [LARGE SCALE GENOMIC DNA]</scope>
    <source>
        <strain evidence="5 6">YIT 11860</strain>
    </source>
</reference>
<evidence type="ECO:0000256" key="3">
    <source>
        <dbReference type="ARBA" id="ARBA00022801"/>
    </source>
</evidence>
<dbReference type="PANTHER" id="PTHR46124:SF4">
    <property type="entry name" value="HYDROLASE TATD"/>
    <property type="match status" value="1"/>
</dbReference>
<dbReference type="PIRSF" id="PIRSF005902">
    <property type="entry name" value="DNase_TatD"/>
    <property type="match status" value="1"/>
</dbReference>
<feature type="binding site" evidence="4">
    <location>
        <position position="203"/>
    </location>
    <ligand>
        <name>a divalent metal cation</name>
        <dbReference type="ChEBI" id="CHEBI:60240"/>
        <label>1</label>
    </ligand>
</feature>
<feature type="binding site" evidence="4">
    <location>
        <position position="128"/>
    </location>
    <ligand>
        <name>a divalent metal cation</name>
        <dbReference type="ChEBI" id="CHEBI:60240"/>
        <label>2</label>
    </ligand>
</feature>
<dbReference type="InterPro" id="IPR015991">
    <property type="entry name" value="TatD/YcfH-like"/>
</dbReference>
<dbReference type="GO" id="GO:0046872">
    <property type="term" value="F:metal ion binding"/>
    <property type="evidence" value="ECO:0007669"/>
    <property type="project" value="UniProtKB-KW"/>
</dbReference>
<feature type="binding site" evidence="4">
    <location>
        <position position="92"/>
    </location>
    <ligand>
        <name>a divalent metal cation</name>
        <dbReference type="ChEBI" id="CHEBI:60240"/>
        <label>1</label>
    </ligand>
</feature>
<dbReference type="Proteomes" id="UP000006044">
    <property type="component" value="Unassembled WGS sequence"/>
</dbReference>
<feature type="binding site" evidence="4">
    <location>
        <position position="5"/>
    </location>
    <ligand>
        <name>a divalent metal cation</name>
        <dbReference type="ChEBI" id="CHEBI:60240"/>
        <label>1</label>
    </ligand>
</feature>
<dbReference type="PROSITE" id="PS01090">
    <property type="entry name" value="TATD_2"/>
    <property type="match status" value="1"/>
</dbReference>
<proteinExistence type="inferred from homology"/>
<dbReference type="OrthoDB" id="9810005at2"/>
<dbReference type="InterPro" id="IPR001130">
    <property type="entry name" value="TatD-like"/>
</dbReference>
<keyword evidence="3 5" id="KW-0378">Hydrolase</keyword>
<dbReference type="PANTHER" id="PTHR46124">
    <property type="entry name" value="D-AMINOACYL-TRNA DEACYLASE"/>
    <property type="match status" value="1"/>
</dbReference>
<comment type="caution">
    <text evidence="5">The sequence shown here is derived from an EMBL/GenBank/DDBJ whole genome shotgun (WGS) entry which is preliminary data.</text>
</comment>
<evidence type="ECO:0000256" key="2">
    <source>
        <dbReference type="ARBA" id="ARBA00022723"/>
    </source>
</evidence>
<dbReference type="RefSeq" id="WP_008861253.1">
    <property type="nucleotide sequence ID" value="NZ_JH815203.1"/>
</dbReference>
<keyword evidence="6" id="KW-1185">Reference proteome</keyword>
<dbReference type="InterPro" id="IPR018228">
    <property type="entry name" value="DNase_TatD-rel_CS"/>
</dbReference>
<evidence type="ECO:0000313" key="6">
    <source>
        <dbReference type="Proteomes" id="UP000006044"/>
    </source>
</evidence>
<dbReference type="SUPFAM" id="SSF51556">
    <property type="entry name" value="Metallo-dependent hydrolases"/>
    <property type="match status" value="1"/>
</dbReference>
<sequence length="255" mass="28819">MIDTHTHIYLEEFDEDRVEVVRRAREAGVERVILPNVDFDTVQAMHATNDLFPGYCRMAMGLHPTSVEDDYRERLGQVRELLFSGEYCAVGEIGLDLYWDKTYAEEQKEAFVMQTGWAAESGLPVIIHCREAFDEILALLQSGRVPAFRGVFHSFTGSAEQVRLLRGTGDYYFGINGIVTFKNAHLEDMVREVGIGRILLETDAPYLAPVPYRGKRNEPSYLPYMAKRIAEILDITTAEVEEATTANAVRLFGEG</sequence>
<dbReference type="Gene3D" id="3.20.20.140">
    <property type="entry name" value="Metal-dependent hydrolases"/>
    <property type="match status" value="1"/>
</dbReference>
<evidence type="ECO:0000313" key="5">
    <source>
        <dbReference type="EMBL" id="EJZ65378.1"/>
    </source>
</evidence>
<protein>
    <submittedName>
        <fullName evidence="5">TatD family hydrolase</fullName>
    </submittedName>
</protein>
<dbReference type="InterPro" id="IPR032466">
    <property type="entry name" value="Metal_Hydrolase"/>
</dbReference>
<keyword evidence="2 4" id="KW-0479">Metal-binding</keyword>
<dbReference type="GeneID" id="77848080"/>
<feature type="binding site" evidence="4">
    <location>
        <position position="7"/>
    </location>
    <ligand>
        <name>a divalent metal cation</name>
        <dbReference type="ChEBI" id="CHEBI:60240"/>
        <label>1</label>
    </ligand>
</feature>
<evidence type="ECO:0000256" key="1">
    <source>
        <dbReference type="ARBA" id="ARBA00009275"/>
    </source>
</evidence>
<gene>
    <name evidence="5" type="ORF">HMPREF9448_00759</name>
</gene>
<dbReference type="NCBIfam" id="TIGR00010">
    <property type="entry name" value="YchF/TatD family DNA exonuclease"/>
    <property type="match status" value="1"/>
</dbReference>
<dbReference type="EMBL" id="ADLE01000006">
    <property type="protein sequence ID" value="EJZ65378.1"/>
    <property type="molecule type" value="Genomic_DNA"/>
</dbReference>
<dbReference type="HOGENOM" id="CLU_031506_4_0_10"/>
<dbReference type="FunFam" id="3.20.20.140:FF:000005">
    <property type="entry name" value="TatD family hydrolase"/>
    <property type="match status" value="1"/>
</dbReference>
<accession>K0X1W2</accession>
<organism evidence="5 6">
    <name type="scientific">Barnesiella intestinihominis YIT 11860</name>
    <dbReference type="NCBI Taxonomy" id="742726"/>
    <lineage>
        <taxon>Bacteria</taxon>
        <taxon>Pseudomonadati</taxon>
        <taxon>Bacteroidota</taxon>
        <taxon>Bacteroidia</taxon>
        <taxon>Bacteroidales</taxon>
        <taxon>Barnesiellaceae</taxon>
        <taxon>Barnesiella</taxon>
    </lineage>
</organism>
<dbReference type="GO" id="GO:0005829">
    <property type="term" value="C:cytosol"/>
    <property type="evidence" value="ECO:0007669"/>
    <property type="project" value="TreeGrafter"/>
</dbReference>
<dbReference type="Pfam" id="PF01026">
    <property type="entry name" value="TatD_DNase"/>
    <property type="match status" value="1"/>
</dbReference>
<dbReference type="GO" id="GO:0016788">
    <property type="term" value="F:hydrolase activity, acting on ester bonds"/>
    <property type="evidence" value="ECO:0007669"/>
    <property type="project" value="InterPro"/>
</dbReference>
<dbReference type="PATRIC" id="fig|742726.3.peg.809"/>
<dbReference type="AlphaFoldDB" id="K0X1W2"/>
<name>K0X1W2_9BACT</name>
<evidence type="ECO:0000256" key="4">
    <source>
        <dbReference type="PIRSR" id="PIRSR005902-1"/>
    </source>
</evidence>
<dbReference type="CDD" id="cd01310">
    <property type="entry name" value="TatD_DNAse"/>
    <property type="match status" value="1"/>
</dbReference>
<dbReference type="GO" id="GO:0004536">
    <property type="term" value="F:DNA nuclease activity"/>
    <property type="evidence" value="ECO:0007669"/>
    <property type="project" value="InterPro"/>
</dbReference>
<feature type="binding site" evidence="4">
    <location>
        <position position="153"/>
    </location>
    <ligand>
        <name>a divalent metal cation</name>
        <dbReference type="ChEBI" id="CHEBI:60240"/>
        <label>2</label>
    </ligand>
</feature>
<dbReference type="eggNOG" id="COG0084">
    <property type="taxonomic scope" value="Bacteria"/>
</dbReference>
<comment type="similarity">
    <text evidence="1">Belongs to the metallo-dependent hydrolases superfamily. TatD-type hydrolase family.</text>
</comment>
<dbReference type="STRING" id="742726.HMPREF9448_00759"/>